<dbReference type="EMBL" id="CP128397">
    <property type="protein sequence ID" value="WZN38264.1"/>
    <property type="molecule type" value="Genomic_DNA"/>
</dbReference>
<keyword evidence="3" id="KW-1185">Reference proteome</keyword>
<evidence type="ECO:0000256" key="1">
    <source>
        <dbReference type="SAM" id="Phobius"/>
    </source>
</evidence>
<evidence type="ECO:0000313" key="2">
    <source>
        <dbReference type="EMBL" id="WZN38264.1"/>
    </source>
</evidence>
<reference evidence="2" key="1">
    <citation type="submission" date="2023-06" db="EMBL/GenBank/DDBJ databases">
        <title>Complete Genome of Candidatus Phytoplasma asteris M33.</title>
        <authorList>
            <person name="Toth R."/>
            <person name="Ilic A.-M."/>
            <person name="Huettel B."/>
            <person name="Duduk B."/>
            <person name="Kube M."/>
        </authorList>
    </citation>
    <scope>NUCLEOTIDE SEQUENCE [LARGE SCALE GENOMIC DNA]</scope>
    <source>
        <strain evidence="2">M33</strain>
    </source>
</reference>
<accession>A0ABZ2YG46</accession>
<organism evidence="2 3">
    <name type="scientific">Candidatus Phytoplasma asteris</name>
    <dbReference type="NCBI Taxonomy" id="85620"/>
    <lineage>
        <taxon>Bacteria</taxon>
        <taxon>Bacillati</taxon>
        <taxon>Mycoplasmatota</taxon>
        <taxon>Mollicutes</taxon>
        <taxon>Acholeplasmatales</taxon>
        <taxon>Acholeplasmataceae</taxon>
        <taxon>Candidatus Phytoplasma</taxon>
        <taxon>16SrI (Aster yellows group)</taxon>
    </lineage>
</organism>
<sequence>MSSLYKPFIYKFRVFIMYILIVIITQNNNNYIMYIKTLTKNIYQ</sequence>
<keyword evidence="1" id="KW-0812">Transmembrane</keyword>
<protein>
    <recommendedName>
        <fullName evidence="4">Sequence-variable mosaic (SVM) signal sequence domain-containing protein</fullName>
    </recommendedName>
</protein>
<dbReference type="Proteomes" id="UP001470586">
    <property type="component" value="Chromosome"/>
</dbReference>
<name>A0ABZ2YG46_9MOLU</name>
<gene>
    <name evidence="2" type="ORF">M33023_00520</name>
</gene>
<evidence type="ECO:0000313" key="3">
    <source>
        <dbReference type="Proteomes" id="UP001470586"/>
    </source>
</evidence>
<feature type="transmembrane region" description="Helical" evidence="1">
    <location>
        <begin position="12"/>
        <end position="32"/>
    </location>
</feature>
<keyword evidence="1" id="KW-1133">Transmembrane helix</keyword>
<evidence type="ECO:0008006" key="4">
    <source>
        <dbReference type="Google" id="ProtNLM"/>
    </source>
</evidence>
<keyword evidence="1" id="KW-0472">Membrane</keyword>
<proteinExistence type="predicted"/>